<comment type="caution">
    <text evidence="2">The sequence shown here is derived from an EMBL/GenBank/DDBJ whole genome shotgun (WGS) entry which is preliminary data.</text>
</comment>
<dbReference type="Proteomes" id="UP000179627">
    <property type="component" value="Unassembled WGS sequence"/>
</dbReference>
<protein>
    <recommendedName>
        <fullName evidence="1">A-factor biosynthesis hotdog domain-containing protein</fullName>
    </recommendedName>
</protein>
<sequence>MTGQGIGRYETDHLQRELKRRNLDSTVERSLGNDTDLSLAGRHEVHKDSQRNVLVCDVRQVGAGRYQAGLYIDNDNELVLDHATGRHIPGMVVMEATRQMARVSAERQLDGRTTGGGYQWVVHSCNTEFRGFLFPLPVLLECEISQAGRHRPNQSRFQATVSLCQGGRATVVSTMEFAAYRERTLERAERMQATRAVQETVANLSARPS</sequence>
<dbReference type="EMBL" id="MBLM01000133">
    <property type="protein sequence ID" value="OHV33282.1"/>
    <property type="molecule type" value="Genomic_DNA"/>
</dbReference>
<evidence type="ECO:0000313" key="2">
    <source>
        <dbReference type="EMBL" id="OHV33282.1"/>
    </source>
</evidence>
<dbReference type="Pfam" id="PF03756">
    <property type="entry name" value="AfsA"/>
    <property type="match status" value="1"/>
</dbReference>
<reference evidence="3" key="1">
    <citation type="submission" date="2016-07" db="EMBL/GenBank/DDBJ databases">
        <title>Sequence Frankia sp. strain CcI1.17.</title>
        <authorList>
            <person name="Ghodhbane-Gtari F."/>
            <person name="Swanson E."/>
            <person name="Gueddou A."/>
            <person name="Morris K."/>
            <person name="Hezbri K."/>
            <person name="Ktari A."/>
            <person name="Nouioui I."/>
            <person name="Abebe-Akele F."/>
            <person name="Simpson S."/>
            <person name="Thomas K."/>
            <person name="Gtari M."/>
            <person name="Tisa L.S."/>
            <person name="Hurst S."/>
        </authorList>
    </citation>
    <scope>NUCLEOTIDE SEQUENCE [LARGE SCALE GENOMIC DNA]</scope>
    <source>
        <strain evidence="3">Cc1.17</strain>
    </source>
</reference>
<gene>
    <name evidence="2" type="ORF">CC117_23300</name>
</gene>
<evidence type="ECO:0000313" key="3">
    <source>
        <dbReference type="Proteomes" id="UP000179627"/>
    </source>
</evidence>
<name>A0A1S1QJN4_9ACTN</name>
<dbReference type="InterPro" id="IPR005509">
    <property type="entry name" value="AfsA_hotdog_dom"/>
</dbReference>
<proteinExistence type="predicted"/>
<accession>A0A1S1QJN4</accession>
<evidence type="ECO:0000259" key="1">
    <source>
        <dbReference type="Pfam" id="PF03756"/>
    </source>
</evidence>
<organism evidence="2 3">
    <name type="scientific">Parafrankia colletiae</name>
    <dbReference type="NCBI Taxonomy" id="573497"/>
    <lineage>
        <taxon>Bacteria</taxon>
        <taxon>Bacillati</taxon>
        <taxon>Actinomycetota</taxon>
        <taxon>Actinomycetes</taxon>
        <taxon>Frankiales</taxon>
        <taxon>Frankiaceae</taxon>
        <taxon>Parafrankia</taxon>
    </lineage>
</organism>
<dbReference type="AlphaFoldDB" id="A0A1S1QJN4"/>
<keyword evidence="3" id="KW-1185">Reference proteome</keyword>
<feature type="domain" description="A-factor biosynthesis hotdog" evidence="1">
    <location>
        <begin position="45"/>
        <end position="175"/>
    </location>
</feature>